<keyword evidence="6" id="KW-1185">Reference proteome</keyword>
<dbReference type="RefSeq" id="XP_052125764.1">
    <property type="nucleotide sequence ID" value="XM_052269804.1"/>
</dbReference>
<dbReference type="CTD" id="45845"/>
<dbReference type="InterPro" id="IPR013152">
    <property type="entry name" value="Gastrin/cholecystokinin_CS"/>
</dbReference>
<dbReference type="OrthoDB" id="6360815at2759"/>
<evidence type="ECO:0000256" key="3">
    <source>
        <dbReference type="ARBA" id="ARBA00022525"/>
    </source>
</evidence>
<dbReference type="GeneID" id="113209375"/>
<dbReference type="GO" id="GO:0005576">
    <property type="term" value="C:extracellular region"/>
    <property type="evidence" value="ECO:0007669"/>
    <property type="project" value="UniProtKB-SubCell"/>
</dbReference>
<dbReference type="InterPro" id="IPR013259">
    <property type="entry name" value="Sulfakinin"/>
</dbReference>
<keyword evidence="5" id="KW-0527">Neuropeptide</keyword>
<reference evidence="7" key="1">
    <citation type="submission" date="2025-08" db="UniProtKB">
        <authorList>
            <consortium name="RefSeq"/>
        </authorList>
    </citation>
    <scope>IDENTIFICATION</scope>
    <source>
        <tissue evidence="7">Whole organism</tissue>
    </source>
</reference>
<accession>A0A6J1SPA9</accession>
<sequence>MSRRRAPAAAWLSLMLLVATVVSAAPSVESAGGASSARTVRARVASGGGSGGAGAVGLGVGSRLRRFPLMQVPLDIMDDDEDALFEANKRQMSDDYGHMRFGKRGGGDNDFPEYGHMRFGRAAQ</sequence>
<keyword evidence="4" id="KW-0027">Amidation</keyword>
<comment type="subcellular location">
    <subcellularLocation>
        <location evidence="1">Secreted</location>
    </subcellularLocation>
</comment>
<comment type="similarity">
    <text evidence="2">Belongs to the gastrin/cholecystokinin family.</text>
</comment>
<organism evidence="6 7">
    <name type="scientific">Frankliniella occidentalis</name>
    <name type="common">Western flower thrips</name>
    <name type="synonym">Euthrips occidentalis</name>
    <dbReference type="NCBI Taxonomy" id="133901"/>
    <lineage>
        <taxon>Eukaryota</taxon>
        <taxon>Metazoa</taxon>
        <taxon>Ecdysozoa</taxon>
        <taxon>Arthropoda</taxon>
        <taxon>Hexapoda</taxon>
        <taxon>Insecta</taxon>
        <taxon>Pterygota</taxon>
        <taxon>Neoptera</taxon>
        <taxon>Paraneoptera</taxon>
        <taxon>Thysanoptera</taxon>
        <taxon>Terebrantia</taxon>
        <taxon>Thripoidea</taxon>
        <taxon>Thripidae</taxon>
        <taxon>Frankliniella</taxon>
    </lineage>
</organism>
<evidence type="ECO:0000313" key="7">
    <source>
        <dbReference type="RefSeq" id="XP_052125764.1"/>
    </source>
</evidence>
<gene>
    <name evidence="7" type="primary">LOC113209375</name>
</gene>
<dbReference type="PROSITE" id="PS00259">
    <property type="entry name" value="GASTRIN"/>
    <property type="match status" value="1"/>
</dbReference>
<evidence type="ECO:0000256" key="2">
    <source>
        <dbReference type="ARBA" id="ARBA00006273"/>
    </source>
</evidence>
<name>A0A6J1SPA9_FRAOC</name>
<dbReference type="AlphaFoldDB" id="A0A6J1SPA9"/>
<proteinExistence type="inferred from homology"/>
<dbReference type="Proteomes" id="UP000504606">
    <property type="component" value="Unplaced"/>
</dbReference>
<evidence type="ECO:0000256" key="4">
    <source>
        <dbReference type="ARBA" id="ARBA00022815"/>
    </source>
</evidence>
<keyword evidence="3" id="KW-0964">Secreted</keyword>
<dbReference type="GO" id="GO:0007218">
    <property type="term" value="P:neuropeptide signaling pathway"/>
    <property type="evidence" value="ECO:0007669"/>
    <property type="project" value="UniProtKB-KW"/>
</dbReference>
<evidence type="ECO:0000313" key="6">
    <source>
        <dbReference type="Proteomes" id="UP000504606"/>
    </source>
</evidence>
<protein>
    <submittedName>
        <fullName evidence="7">Drosulfakinins</fullName>
    </submittedName>
</protein>
<evidence type="ECO:0000256" key="5">
    <source>
        <dbReference type="ARBA" id="ARBA00023320"/>
    </source>
</evidence>
<dbReference type="Pfam" id="PF08257">
    <property type="entry name" value="Sulfakinin"/>
    <property type="match status" value="1"/>
</dbReference>
<dbReference type="KEGG" id="foc:113209375"/>
<evidence type="ECO:0000256" key="1">
    <source>
        <dbReference type="ARBA" id="ARBA00004613"/>
    </source>
</evidence>